<organism evidence="2 3">
    <name type="scientific">Polyangium fumosum</name>
    <dbReference type="NCBI Taxonomy" id="889272"/>
    <lineage>
        <taxon>Bacteria</taxon>
        <taxon>Pseudomonadati</taxon>
        <taxon>Myxococcota</taxon>
        <taxon>Polyangia</taxon>
        <taxon>Polyangiales</taxon>
        <taxon>Polyangiaceae</taxon>
        <taxon>Polyangium</taxon>
    </lineage>
</organism>
<dbReference type="EMBL" id="SSMQ01000008">
    <property type="protein sequence ID" value="TKD09993.1"/>
    <property type="molecule type" value="Genomic_DNA"/>
</dbReference>
<evidence type="ECO:0000313" key="2">
    <source>
        <dbReference type="EMBL" id="TKD09993.1"/>
    </source>
</evidence>
<feature type="region of interest" description="Disordered" evidence="1">
    <location>
        <begin position="1"/>
        <end position="26"/>
    </location>
</feature>
<reference evidence="2 3" key="1">
    <citation type="submission" date="2019-04" db="EMBL/GenBank/DDBJ databases">
        <authorList>
            <person name="Li Y."/>
            <person name="Wang J."/>
        </authorList>
    </citation>
    <scope>NUCLEOTIDE SEQUENCE [LARGE SCALE GENOMIC DNA]</scope>
    <source>
        <strain evidence="2 3">DSM 14668</strain>
    </source>
</reference>
<feature type="compositionally biased region" description="Low complexity" evidence="1">
    <location>
        <begin position="8"/>
        <end position="26"/>
    </location>
</feature>
<feature type="region of interest" description="Disordered" evidence="1">
    <location>
        <begin position="144"/>
        <end position="173"/>
    </location>
</feature>
<keyword evidence="3" id="KW-1185">Reference proteome</keyword>
<dbReference type="AlphaFoldDB" id="A0A4V5PN79"/>
<sequence length="337" mass="37623">MMSPDPRTTTTTTSTTTTTTTTTSTTSTAATSMINAASVALPSTPPSASVACAAGKVAEPSSSAPAKKERTPEEIREFAGKVEDLVEEAVSLQQQIVAPETIGELYQDLYRVKRAGDTNVLSKWTAFHKFWGTTLVPLKKFVDQEKKRRDEEKKQKELIQRNEQRRTQGNEDKQTLIAAEQVQKKLREKQHQQEVAALARAHKEHFNDPKALTAIVSDNPTLCTAVVEEGTQTTMAFGISSVGNHRPFQAFYRDQDGMIRCTKAAEVYAKVLEPLRAELNKIQCVEAWEVYVCAEVDAAVQLLLRGVRLEQIKTYATDFDFKYKARCAHCTQWVTEF</sequence>
<protein>
    <submittedName>
        <fullName evidence="2">Uncharacterized protein</fullName>
    </submittedName>
</protein>
<evidence type="ECO:0000313" key="3">
    <source>
        <dbReference type="Proteomes" id="UP000309215"/>
    </source>
</evidence>
<gene>
    <name evidence="2" type="ORF">E8A74_10325</name>
</gene>
<dbReference type="Proteomes" id="UP000309215">
    <property type="component" value="Unassembled WGS sequence"/>
</dbReference>
<accession>A0A4V5PN79</accession>
<name>A0A4V5PN79_9BACT</name>
<dbReference type="RefSeq" id="WP_136928792.1">
    <property type="nucleotide sequence ID" value="NZ_SSMQ01000008.1"/>
</dbReference>
<evidence type="ECO:0000256" key="1">
    <source>
        <dbReference type="SAM" id="MobiDB-lite"/>
    </source>
</evidence>
<proteinExistence type="predicted"/>
<dbReference type="OrthoDB" id="2974708at2"/>
<comment type="caution">
    <text evidence="2">The sequence shown here is derived from an EMBL/GenBank/DDBJ whole genome shotgun (WGS) entry which is preliminary data.</text>
</comment>